<comment type="caution">
    <text evidence="3">The sequence shown here is derived from an EMBL/GenBank/DDBJ whole genome shotgun (WGS) entry which is preliminary data.</text>
</comment>
<dbReference type="RefSeq" id="WP_377733569.1">
    <property type="nucleotide sequence ID" value="NZ_JBHSRI010000009.1"/>
</dbReference>
<feature type="signal peptide" evidence="2">
    <location>
        <begin position="1"/>
        <end position="19"/>
    </location>
</feature>
<dbReference type="PROSITE" id="PS51257">
    <property type="entry name" value="PROKAR_LIPOPROTEIN"/>
    <property type="match status" value="1"/>
</dbReference>
<feature type="chain" id="PRO_5046007163" description="Lipoprotein" evidence="2">
    <location>
        <begin position="20"/>
        <end position="176"/>
    </location>
</feature>
<evidence type="ECO:0008006" key="5">
    <source>
        <dbReference type="Google" id="ProtNLM"/>
    </source>
</evidence>
<dbReference type="EMBL" id="JBHSRI010000009">
    <property type="protein sequence ID" value="MFC6039473.1"/>
    <property type="molecule type" value="Genomic_DNA"/>
</dbReference>
<reference evidence="4" key="1">
    <citation type="journal article" date="2019" name="Int. J. Syst. Evol. Microbiol.">
        <title>The Global Catalogue of Microorganisms (GCM) 10K type strain sequencing project: providing services to taxonomists for standard genome sequencing and annotation.</title>
        <authorList>
            <consortium name="The Broad Institute Genomics Platform"/>
            <consortium name="The Broad Institute Genome Sequencing Center for Infectious Disease"/>
            <person name="Wu L."/>
            <person name="Ma J."/>
        </authorList>
    </citation>
    <scope>NUCLEOTIDE SEQUENCE [LARGE SCALE GENOMIC DNA]</scope>
    <source>
        <strain evidence="4">CCUG 54527</strain>
    </source>
</reference>
<organism evidence="3 4">
    <name type="scientific">Paenisporosarcina macmurdoensis</name>
    <dbReference type="NCBI Taxonomy" id="212659"/>
    <lineage>
        <taxon>Bacteria</taxon>
        <taxon>Bacillati</taxon>
        <taxon>Bacillota</taxon>
        <taxon>Bacilli</taxon>
        <taxon>Bacillales</taxon>
        <taxon>Caryophanaceae</taxon>
        <taxon>Paenisporosarcina</taxon>
    </lineage>
</organism>
<feature type="compositionally biased region" description="Basic and acidic residues" evidence="1">
    <location>
        <begin position="20"/>
        <end position="40"/>
    </location>
</feature>
<proteinExistence type="predicted"/>
<keyword evidence="4" id="KW-1185">Reference proteome</keyword>
<feature type="region of interest" description="Disordered" evidence="1">
    <location>
        <begin position="20"/>
        <end position="41"/>
    </location>
</feature>
<protein>
    <recommendedName>
        <fullName evidence="5">Lipoprotein</fullName>
    </recommendedName>
</protein>
<evidence type="ECO:0000313" key="3">
    <source>
        <dbReference type="EMBL" id="MFC6039473.1"/>
    </source>
</evidence>
<gene>
    <name evidence="3" type="ORF">ACFPYN_08560</name>
</gene>
<name>A0ABW1L7X0_9BACL</name>
<evidence type="ECO:0000256" key="1">
    <source>
        <dbReference type="SAM" id="MobiDB-lite"/>
    </source>
</evidence>
<evidence type="ECO:0000256" key="2">
    <source>
        <dbReference type="SAM" id="SignalP"/>
    </source>
</evidence>
<keyword evidence="2" id="KW-0732">Signal</keyword>
<evidence type="ECO:0000313" key="4">
    <source>
        <dbReference type="Proteomes" id="UP001596170"/>
    </source>
</evidence>
<accession>A0ABW1L7X0</accession>
<dbReference type="Proteomes" id="UP001596170">
    <property type="component" value="Unassembled WGS sequence"/>
</dbReference>
<sequence>MKKLLLILASLSLTLAACSGDKEETKETTNEETKTSEEKVNPAGDMMKFYLSISKSINEVDADLNAYENAKAEEALPEGAELKTMQDAAKTAADNAAVKVEELEVPAELKDQQEAIDSALTKMQEAYTMKSEALAAEGEVVLDEANAKFEEADTELNKVLEEVGLAGSSILNEVSL</sequence>